<dbReference type="AlphaFoldDB" id="A0A1E7EWX9"/>
<accession>A0A1E7EWX9</accession>
<dbReference type="Proteomes" id="UP000095751">
    <property type="component" value="Unassembled WGS sequence"/>
</dbReference>
<protein>
    <submittedName>
        <fullName evidence="2">Uncharacterized protein</fullName>
    </submittedName>
</protein>
<name>A0A1E7EWX9_9STRA</name>
<evidence type="ECO:0000256" key="1">
    <source>
        <dbReference type="SAM" id="Phobius"/>
    </source>
</evidence>
<gene>
    <name evidence="2" type="ORF">FRACYDRAFT_247390</name>
</gene>
<dbReference type="EMBL" id="KV784372">
    <property type="protein sequence ID" value="OEU10357.1"/>
    <property type="molecule type" value="Genomic_DNA"/>
</dbReference>
<feature type="transmembrane region" description="Helical" evidence="1">
    <location>
        <begin position="27"/>
        <end position="57"/>
    </location>
</feature>
<dbReference type="KEGG" id="fcy:FRACYDRAFT_247390"/>
<evidence type="ECO:0000313" key="3">
    <source>
        <dbReference type="Proteomes" id="UP000095751"/>
    </source>
</evidence>
<keyword evidence="3" id="KW-1185">Reference proteome</keyword>
<keyword evidence="1" id="KW-0472">Membrane</keyword>
<keyword evidence="1" id="KW-0812">Transmembrane</keyword>
<feature type="transmembrane region" description="Helical" evidence="1">
    <location>
        <begin position="69"/>
        <end position="88"/>
    </location>
</feature>
<proteinExistence type="predicted"/>
<organism evidence="2 3">
    <name type="scientific">Fragilariopsis cylindrus CCMP1102</name>
    <dbReference type="NCBI Taxonomy" id="635003"/>
    <lineage>
        <taxon>Eukaryota</taxon>
        <taxon>Sar</taxon>
        <taxon>Stramenopiles</taxon>
        <taxon>Ochrophyta</taxon>
        <taxon>Bacillariophyta</taxon>
        <taxon>Bacillariophyceae</taxon>
        <taxon>Bacillariophycidae</taxon>
        <taxon>Bacillariales</taxon>
        <taxon>Bacillariaceae</taxon>
        <taxon>Fragilariopsis</taxon>
    </lineage>
</organism>
<sequence length="520" mass="55510">MGIVLLGDVRSDRRSSRAAALADDSTVAVAGFVIGVVAGVGVVAVPVPVVAALAPALAPAPALVPAPAGVDPAVIASFAFSFFVYFAFCNCSGQEKKVTTIAPSQESKKMIVDDTTTASIKREDSQDPTVEPIASTTGPLSMNAAAVAAVAFAAVSSLLQTLKNVYKWAATHAHGGDFLKLLRACGGISSVLTFLIKTMYDGNCVGANRMECIKYAALIIGNATYLGENNVNEDIAKKMVTSIMECDGINPLIAASEEYSGGDDIPQLNALDSVWYALRNISCRMDEMKDLIIKDQAIALFDTGINAISHLKSVDYPQASSTVEHIFFTFLNIENRYNMVTVTRADIRDASTATRTVAGIAGVADVAATTVSTAADDDEQTSTAFKLVEVLYSINSDQYSRDEKLRTLKKLRKWACTQDGNFLKLFHAWGGILSVSNFLIKTMNDGNCVGTVRMECIRNAAMIIVNTTDPGENNVNAKKIATSLVEYNGINTMIALQNICNFLDDEITVISNFVVALLSL</sequence>
<dbReference type="InParanoid" id="A0A1E7EWX9"/>
<reference evidence="2 3" key="1">
    <citation type="submission" date="2016-09" db="EMBL/GenBank/DDBJ databases">
        <title>Extensive genetic diversity and differential bi-allelic expression allows diatom success in the polar Southern Ocean.</title>
        <authorList>
            <consortium name="DOE Joint Genome Institute"/>
            <person name="Mock T."/>
            <person name="Otillar R.P."/>
            <person name="Strauss J."/>
            <person name="Dupont C."/>
            <person name="Frickenhaus S."/>
            <person name="Maumus F."/>
            <person name="Mcmullan M."/>
            <person name="Sanges R."/>
            <person name="Schmutz J."/>
            <person name="Toseland A."/>
            <person name="Valas R."/>
            <person name="Veluchamy A."/>
            <person name="Ward B.J."/>
            <person name="Allen A."/>
            <person name="Barry K."/>
            <person name="Falciatore A."/>
            <person name="Ferrante M."/>
            <person name="Fortunato A.E."/>
            <person name="Gloeckner G."/>
            <person name="Gruber A."/>
            <person name="Hipkin R."/>
            <person name="Janech M."/>
            <person name="Kroth P."/>
            <person name="Leese F."/>
            <person name="Lindquist E."/>
            <person name="Lyon B.R."/>
            <person name="Martin J."/>
            <person name="Mayer C."/>
            <person name="Parker M."/>
            <person name="Quesneville H."/>
            <person name="Raymond J."/>
            <person name="Uhlig C."/>
            <person name="Valentin K.U."/>
            <person name="Worden A.Z."/>
            <person name="Armbrust E.V."/>
            <person name="Bowler C."/>
            <person name="Green B."/>
            <person name="Moulton V."/>
            <person name="Van Oosterhout C."/>
            <person name="Grigoriev I."/>
        </authorList>
    </citation>
    <scope>NUCLEOTIDE SEQUENCE [LARGE SCALE GENOMIC DNA]</scope>
    <source>
        <strain evidence="2 3">CCMP1102</strain>
    </source>
</reference>
<keyword evidence="1" id="KW-1133">Transmembrane helix</keyword>
<evidence type="ECO:0000313" key="2">
    <source>
        <dbReference type="EMBL" id="OEU10357.1"/>
    </source>
</evidence>